<dbReference type="InterPro" id="IPR036291">
    <property type="entry name" value="NAD(P)-bd_dom_sf"/>
</dbReference>
<dbReference type="SUPFAM" id="SSF55347">
    <property type="entry name" value="Glyceraldehyde-3-phosphate dehydrogenase-like, C-terminal domain"/>
    <property type="match status" value="1"/>
</dbReference>
<evidence type="ECO:0000313" key="5">
    <source>
        <dbReference type="Proteomes" id="UP000199451"/>
    </source>
</evidence>
<dbReference type="InterPro" id="IPR050463">
    <property type="entry name" value="Gfo/Idh/MocA_oxidrdct_glycsds"/>
</dbReference>
<accession>A0A1G9UPF7</accession>
<reference evidence="5" key="1">
    <citation type="submission" date="2016-10" db="EMBL/GenBank/DDBJ databases">
        <authorList>
            <person name="Varghese N."/>
            <person name="Submissions S."/>
        </authorList>
    </citation>
    <scope>NUCLEOTIDE SEQUENCE [LARGE SCALE GENOMIC DNA]</scope>
    <source>
        <strain evidence="5">CGMCC 1.10119</strain>
    </source>
</reference>
<dbReference type="SUPFAM" id="SSF51735">
    <property type="entry name" value="NAD(P)-binding Rossmann-fold domains"/>
    <property type="match status" value="1"/>
</dbReference>
<keyword evidence="5" id="KW-1185">Reference proteome</keyword>
<dbReference type="Gene3D" id="3.30.360.10">
    <property type="entry name" value="Dihydrodipicolinate Reductase, domain 2"/>
    <property type="match status" value="1"/>
</dbReference>
<sequence>MVYHVAIIGTGANPDNPSSTGYAMAYRHAEAYQRLDSCKLVACADIVPENARQFAATFDIPEEHVYEDYERLLREVEPDIVSVCVPPAVHAPIVIGCAESGIPAAIHCEKPMAMTWGEARRMAAVAEANGVQLTFNHQRRFAGPFRVAKRLLDEGRIGTLERVEIGGENLYDYGTHLFDLAGYMTDQTPVEWVLAQIDYRTENVLFGAHNENQAVAHWHYENSVDGLASTGDGSMLNCQFRLVGSDGIIEVGHEDGPPLRLLAADTNGWKAVDTGGETVHGPTPARTTRLARSVARRLPVVSPEWFGTDAPTYIDRAIADVVDALATSRTSELDVRNALQATELIFACWESANKRQRVDLPLEIETNPLAELVASGELPVSAD</sequence>
<dbReference type="AlphaFoldDB" id="A0A1G9UPF7"/>
<dbReference type="Pfam" id="PF02894">
    <property type="entry name" value="GFO_IDH_MocA_C"/>
    <property type="match status" value="1"/>
</dbReference>
<dbReference type="PANTHER" id="PTHR43818">
    <property type="entry name" value="BCDNA.GH03377"/>
    <property type="match status" value="1"/>
</dbReference>
<keyword evidence="1" id="KW-0560">Oxidoreductase</keyword>
<evidence type="ECO:0000313" key="4">
    <source>
        <dbReference type="EMBL" id="SDM61717.1"/>
    </source>
</evidence>
<dbReference type="RefSeq" id="WP_089697550.1">
    <property type="nucleotide sequence ID" value="NZ_FNHL01000002.1"/>
</dbReference>
<dbReference type="STRING" id="660521.SAMN04487949_2275"/>
<dbReference type="PANTHER" id="PTHR43818:SF11">
    <property type="entry name" value="BCDNA.GH03377"/>
    <property type="match status" value="1"/>
</dbReference>
<dbReference type="OrthoDB" id="282474at2157"/>
<proteinExistence type="predicted"/>
<name>A0A1G9UPF7_9EURY</name>
<dbReference type="GO" id="GO:0000166">
    <property type="term" value="F:nucleotide binding"/>
    <property type="evidence" value="ECO:0007669"/>
    <property type="project" value="InterPro"/>
</dbReference>
<feature type="domain" description="Gfo/Idh/MocA-like oxidoreductase C-terminal" evidence="3">
    <location>
        <begin position="165"/>
        <end position="360"/>
    </location>
</feature>
<organism evidence="4 5">
    <name type="scientific">Halogranum gelatinilyticum</name>
    <dbReference type="NCBI Taxonomy" id="660521"/>
    <lineage>
        <taxon>Archaea</taxon>
        <taxon>Methanobacteriati</taxon>
        <taxon>Methanobacteriota</taxon>
        <taxon>Stenosarchaea group</taxon>
        <taxon>Halobacteria</taxon>
        <taxon>Halobacteriales</taxon>
        <taxon>Haloferacaceae</taxon>
    </lineage>
</organism>
<dbReference type="GO" id="GO:0016491">
    <property type="term" value="F:oxidoreductase activity"/>
    <property type="evidence" value="ECO:0007669"/>
    <property type="project" value="UniProtKB-KW"/>
</dbReference>
<evidence type="ECO:0000256" key="1">
    <source>
        <dbReference type="ARBA" id="ARBA00023002"/>
    </source>
</evidence>
<dbReference type="Pfam" id="PF01408">
    <property type="entry name" value="GFO_IDH_MocA"/>
    <property type="match status" value="1"/>
</dbReference>
<feature type="domain" description="Gfo/Idh/MocA-like oxidoreductase N-terminal" evidence="2">
    <location>
        <begin position="21"/>
        <end position="137"/>
    </location>
</feature>
<evidence type="ECO:0000259" key="2">
    <source>
        <dbReference type="Pfam" id="PF01408"/>
    </source>
</evidence>
<dbReference type="EMBL" id="FNHL01000002">
    <property type="protein sequence ID" value="SDM61717.1"/>
    <property type="molecule type" value="Genomic_DNA"/>
</dbReference>
<dbReference type="InterPro" id="IPR000683">
    <property type="entry name" value="Gfo/Idh/MocA-like_OxRdtase_N"/>
</dbReference>
<gene>
    <name evidence="4" type="ORF">SAMN04487949_2275</name>
</gene>
<evidence type="ECO:0000259" key="3">
    <source>
        <dbReference type="Pfam" id="PF02894"/>
    </source>
</evidence>
<protein>
    <submittedName>
        <fullName evidence="4">Predicted dehydrogenase</fullName>
    </submittedName>
</protein>
<dbReference type="Proteomes" id="UP000199451">
    <property type="component" value="Unassembled WGS sequence"/>
</dbReference>
<dbReference type="InterPro" id="IPR004104">
    <property type="entry name" value="Gfo/Idh/MocA-like_OxRdtase_C"/>
</dbReference>
<dbReference type="Gene3D" id="3.40.50.720">
    <property type="entry name" value="NAD(P)-binding Rossmann-like Domain"/>
    <property type="match status" value="1"/>
</dbReference>